<feature type="transmembrane region" description="Helical" evidence="2">
    <location>
        <begin position="78"/>
        <end position="102"/>
    </location>
</feature>
<evidence type="ECO:0000313" key="4">
    <source>
        <dbReference type="Proteomes" id="UP001054837"/>
    </source>
</evidence>
<feature type="transmembrane region" description="Helical" evidence="2">
    <location>
        <begin position="12"/>
        <end position="34"/>
    </location>
</feature>
<dbReference type="EMBL" id="BPLQ01008851">
    <property type="protein sequence ID" value="GIY39886.1"/>
    <property type="molecule type" value="Genomic_DNA"/>
</dbReference>
<keyword evidence="2" id="KW-0812">Transmembrane</keyword>
<sequence length="729" mass="80790">MANVCPKPCGRLATAAFFIVIGVIQFLVGVILLRSKYADLLSGPDFLTASSNVGVGCVYGVIASIYGGTKQKSFKKAALRNVLSALLLSVMVVNSTTAFVLIMGEGNKLLSIHLENNVRAKADFANEILAYAYIASVCSPITCIVVAIVALSGRLFDICRDTPADKQINIATDDYNWVFDPKVHKSPAVVSDLIQTPTSSSSASKDSVFSEMENTRPRRKSVLSLKNIPSPVNTWKQKRERLIKGGLLSQSQPQLDSYLEHPNFDEYGPRRFLPRIQRSSLKQNLHPKVTDASQSLVHQDNPSKFGKSILKRNSSNPVQRKAAFINDVINCEQPLSKKKSRKEVQEKTGSTYPKTLYDKNRDEVDVVQNYGNKSLKYNKSASSNGNIANRIVTTPDKSLRMTEMDRDDDDIYTIDPVMSELKAETLKELKQRVQMILPGASIAIIKLPNDFKGQKAFSSEDSDNIDVIDSAAQKKPGNSHKFQETFSESVGSSCKPLLSDESSKCGHAPSDVYTMSAYSASPYKNKAENPGLSKTRSKSLYFSHDSLVKYYVPDENGFSSMKAVNSTNKSCPSSPRSGSRRPGKKFDAYRKMSMASISEVPNEDDVDYYSEPESPSAVSNFEDVNSYAVDENSNIKGKMSPSSRRIYSLKAAKRKSSNSLLKRMWSSSEAKLNVSNMVVDEDSLIGLSEDDLIARTLRIRSLRKTVEERLKRKKEAEKKMAKEVQPAYL</sequence>
<protein>
    <submittedName>
        <fullName evidence="3">Uncharacterized protein</fullName>
    </submittedName>
</protein>
<keyword evidence="4" id="KW-1185">Reference proteome</keyword>
<feature type="region of interest" description="Disordered" evidence="1">
    <location>
        <begin position="561"/>
        <end position="585"/>
    </location>
</feature>
<feature type="transmembrane region" description="Helical" evidence="2">
    <location>
        <begin position="128"/>
        <end position="151"/>
    </location>
</feature>
<dbReference type="AlphaFoldDB" id="A0AAV4T3G4"/>
<comment type="caution">
    <text evidence="3">The sequence shown here is derived from an EMBL/GenBank/DDBJ whole genome shotgun (WGS) entry which is preliminary data.</text>
</comment>
<keyword evidence="2" id="KW-0472">Membrane</keyword>
<evidence type="ECO:0000256" key="1">
    <source>
        <dbReference type="SAM" id="MobiDB-lite"/>
    </source>
</evidence>
<evidence type="ECO:0000313" key="3">
    <source>
        <dbReference type="EMBL" id="GIY39886.1"/>
    </source>
</evidence>
<name>A0AAV4T3G4_9ARAC</name>
<keyword evidence="2" id="KW-1133">Transmembrane helix</keyword>
<evidence type="ECO:0000256" key="2">
    <source>
        <dbReference type="SAM" id="Phobius"/>
    </source>
</evidence>
<gene>
    <name evidence="3" type="primary">AVEN_4883_1</name>
    <name evidence="3" type="ORF">CDAR_502941</name>
</gene>
<feature type="transmembrane region" description="Helical" evidence="2">
    <location>
        <begin position="46"/>
        <end position="66"/>
    </location>
</feature>
<dbReference type="Proteomes" id="UP001054837">
    <property type="component" value="Unassembled WGS sequence"/>
</dbReference>
<feature type="region of interest" description="Disordered" evidence="1">
    <location>
        <begin position="336"/>
        <end position="356"/>
    </location>
</feature>
<organism evidence="3 4">
    <name type="scientific">Caerostris darwini</name>
    <dbReference type="NCBI Taxonomy" id="1538125"/>
    <lineage>
        <taxon>Eukaryota</taxon>
        <taxon>Metazoa</taxon>
        <taxon>Ecdysozoa</taxon>
        <taxon>Arthropoda</taxon>
        <taxon>Chelicerata</taxon>
        <taxon>Arachnida</taxon>
        <taxon>Araneae</taxon>
        <taxon>Araneomorphae</taxon>
        <taxon>Entelegynae</taxon>
        <taxon>Araneoidea</taxon>
        <taxon>Araneidae</taxon>
        <taxon>Caerostris</taxon>
    </lineage>
</organism>
<proteinExistence type="predicted"/>
<reference evidence="3 4" key="1">
    <citation type="submission" date="2021-06" db="EMBL/GenBank/DDBJ databases">
        <title>Caerostris darwini draft genome.</title>
        <authorList>
            <person name="Kono N."/>
            <person name="Arakawa K."/>
        </authorList>
    </citation>
    <scope>NUCLEOTIDE SEQUENCE [LARGE SCALE GENOMIC DNA]</scope>
</reference>
<accession>A0AAV4T3G4</accession>